<organism evidence="1 2">
    <name type="scientific">Scortum barcoo</name>
    <name type="common">barcoo grunter</name>
    <dbReference type="NCBI Taxonomy" id="214431"/>
    <lineage>
        <taxon>Eukaryota</taxon>
        <taxon>Metazoa</taxon>
        <taxon>Chordata</taxon>
        <taxon>Craniata</taxon>
        <taxon>Vertebrata</taxon>
        <taxon>Euteleostomi</taxon>
        <taxon>Actinopterygii</taxon>
        <taxon>Neopterygii</taxon>
        <taxon>Teleostei</taxon>
        <taxon>Neoteleostei</taxon>
        <taxon>Acanthomorphata</taxon>
        <taxon>Eupercaria</taxon>
        <taxon>Centrarchiformes</taxon>
        <taxon>Terapontoidei</taxon>
        <taxon>Terapontidae</taxon>
        <taxon>Scortum</taxon>
    </lineage>
</organism>
<feature type="non-terminal residue" evidence="1">
    <location>
        <position position="1"/>
    </location>
</feature>
<feature type="non-terminal residue" evidence="1">
    <location>
        <position position="494"/>
    </location>
</feature>
<comment type="caution">
    <text evidence="1">The sequence shown here is derived from an EMBL/GenBank/DDBJ whole genome shotgun (WGS) entry which is preliminary data.</text>
</comment>
<evidence type="ECO:0000313" key="1">
    <source>
        <dbReference type="EMBL" id="KAI3359514.1"/>
    </source>
</evidence>
<sequence>DTTIVGLILDNDETHYREEIQHLTQWCSNNNLVLNTSKTKEVIVDYRRSRRTEHAPLLIHGEAVERVNNIKFLGIHITSDLTWSMNTAHLVKKAQQRLFFLRKLKRAGLSPQLLTNFYRATAESILCLSAAVWYGSFTAQGRKDLAQAVMATHKPALVYLITGGCGFLGRHLLNVLLEKEKDLTEIRVFDKHVDSSLSGLSTERTEVVVIRGDITDYSSVLEASRGADVVIHTASLVDVWHKIPETLIYSVNVTGTENVINACVECGIQCLVYTSSMEVIGPNINGDPFVRGNEETPYRVHHSIAYPKTKSKAEKIVLGANGTKVKGGKCLHTCSLRPTGIYGEGHELMRDFYKQGVQRGGLIIGGVPKNSEHGRVYAGNVAWMHLLAARALRERPQMVGGEAFFCYDDSPYKNYEDFNMQFLSTFNFRKVTMPSVVLWFMAMFNDILRWLLSPFYNYTPLLNRYTLAVACTSFTVCTDKALRHFQYRPLYDWD</sequence>
<gene>
    <name evidence="1" type="ORF">L3Q82_013917</name>
</gene>
<accession>A0ACB8VVS6</accession>
<protein>
    <submittedName>
        <fullName evidence="1">Uncharacterized protein</fullName>
    </submittedName>
</protein>
<reference evidence="1" key="1">
    <citation type="submission" date="2022-04" db="EMBL/GenBank/DDBJ databases">
        <title>Jade perch genome.</title>
        <authorList>
            <person name="Chao B."/>
        </authorList>
    </citation>
    <scope>NUCLEOTIDE SEQUENCE</scope>
    <source>
        <strain evidence="1">CB-2022</strain>
    </source>
</reference>
<dbReference type="Proteomes" id="UP000831701">
    <property type="component" value="Chromosome 17"/>
</dbReference>
<name>A0ACB8VVS6_9TELE</name>
<proteinExistence type="predicted"/>
<evidence type="ECO:0000313" key="2">
    <source>
        <dbReference type="Proteomes" id="UP000831701"/>
    </source>
</evidence>
<dbReference type="EMBL" id="CM041547">
    <property type="protein sequence ID" value="KAI3359514.1"/>
    <property type="molecule type" value="Genomic_DNA"/>
</dbReference>
<keyword evidence="2" id="KW-1185">Reference proteome</keyword>